<dbReference type="Pfam" id="PF16316">
    <property type="entry name" value="DUF4956"/>
    <property type="match status" value="1"/>
</dbReference>
<accession>A0AAE3DGP5</accession>
<feature type="transmembrane region" description="Helical" evidence="1">
    <location>
        <begin position="12"/>
        <end position="34"/>
    </location>
</feature>
<dbReference type="Proteomes" id="UP001199424">
    <property type="component" value="Unassembled WGS sequence"/>
</dbReference>
<comment type="caution">
    <text evidence="2">The sequence shown here is derived from an EMBL/GenBank/DDBJ whole genome shotgun (WGS) entry which is preliminary data.</text>
</comment>
<dbReference type="EMBL" id="JAJEQC010000002">
    <property type="protein sequence ID" value="MCC2136053.1"/>
    <property type="molecule type" value="Genomic_DNA"/>
</dbReference>
<gene>
    <name evidence="2" type="ORF">LKD31_03370</name>
</gene>
<organism evidence="2 3">
    <name type="scientific">Hominenteromicrobium mulieris</name>
    <dbReference type="NCBI Taxonomy" id="2885357"/>
    <lineage>
        <taxon>Bacteria</taxon>
        <taxon>Bacillati</taxon>
        <taxon>Bacillota</taxon>
        <taxon>Clostridia</taxon>
        <taxon>Eubacteriales</taxon>
        <taxon>Oscillospiraceae</taxon>
        <taxon>Hominenteromicrobium</taxon>
    </lineage>
</organism>
<dbReference type="RefSeq" id="WP_308448628.1">
    <property type="nucleotide sequence ID" value="NZ_JAJEQC010000002.1"/>
</dbReference>
<evidence type="ECO:0000313" key="3">
    <source>
        <dbReference type="Proteomes" id="UP001199424"/>
    </source>
</evidence>
<dbReference type="InterPro" id="IPR032531">
    <property type="entry name" value="DUF4956"/>
</dbReference>
<evidence type="ECO:0000313" key="2">
    <source>
        <dbReference type="EMBL" id="MCC2136053.1"/>
    </source>
</evidence>
<feature type="transmembrane region" description="Helical" evidence="1">
    <location>
        <begin position="46"/>
        <end position="64"/>
    </location>
</feature>
<reference evidence="2" key="1">
    <citation type="submission" date="2021-10" db="EMBL/GenBank/DDBJ databases">
        <title>Anaerobic single-cell dispensing facilitates the cultivation of human gut bacteria.</title>
        <authorList>
            <person name="Afrizal A."/>
        </authorList>
    </citation>
    <scope>NUCLEOTIDE SEQUENCE</scope>
    <source>
        <strain evidence="2">CLA-AA-H250</strain>
    </source>
</reference>
<evidence type="ECO:0000256" key="1">
    <source>
        <dbReference type="SAM" id="Phobius"/>
    </source>
</evidence>
<dbReference type="AlphaFoldDB" id="A0AAE3DGP5"/>
<proteinExistence type="predicted"/>
<name>A0AAE3DGP5_9FIRM</name>
<keyword evidence="1" id="KW-0472">Membrane</keyword>
<keyword evidence="1" id="KW-1133">Transmembrane helix</keyword>
<keyword evidence="1" id="KW-0812">Transmembrane</keyword>
<keyword evidence="3" id="KW-1185">Reference proteome</keyword>
<protein>
    <submittedName>
        <fullName evidence="2">DUF4956 domain-containing protein</fullName>
    </submittedName>
</protein>
<sequence>METMFASLTSSGITVSSFLICSLVALLCGALIAFTYTRRTRFTQSLVLAVILLPFAVQTVIMLVNGNVGTGVAVAGAFGLVRFRSAPGNAKDISVIFVAMAVGLACGSGYIALSVLFTVIACAVLYLLVFFHIGADRSGEKELSITIPESLDYTEVFDDIFKEYTTHAELTEVKTASLGSLYKLHYRVHLADDRNEKEFLDALRCRNGNLEVRCGQPHTPVEQL</sequence>
<feature type="transmembrane region" description="Helical" evidence="1">
    <location>
        <begin position="110"/>
        <end position="131"/>
    </location>
</feature>